<sequence length="52" mass="6671">MNNDDKEQLEYIRAWVQQKKQREVHKQIAKRKIKYHFRMVFHWLIELFKKGR</sequence>
<dbReference type="Proteomes" id="UP000461506">
    <property type="component" value="Unassembled WGS sequence"/>
</dbReference>
<accession>A0A844DNE4</accession>
<dbReference type="EMBL" id="WKQN01000004">
    <property type="protein sequence ID" value="MSC62962.1"/>
    <property type="molecule type" value="Genomic_DNA"/>
</dbReference>
<evidence type="ECO:0000313" key="1">
    <source>
        <dbReference type="EMBL" id="MSC62962.1"/>
    </source>
</evidence>
<dbReference type="AlphaFoldDB" id="A0A844DNE4"/>
<name>A0A844DNE4_9FIRM</name>
<comment type="caution">
    <text evidence="1">The sequence shown here is derived from an EMBL/GenBank/DDBJ whole genome shotgun (WGS) entry which is preliminary data.</text>
</comment>
<reference evidence="1 2" key="1">
    <citation type="journal article" date="2019" name="Nat. Med.">
        <title>A library of human gut bacterial isolates paired with longitudinal multiomics data enables mechanistic microbiome research.</title>
        <authorList>
            <person name="Poyet M."/>
            <person name="Groussin M."/>
            <person name="Gibbons S.M."/>
            <person name="Avila-Pacheco J."/>
            <person name="Jiang X."/>
            <person name="Kearney S.M."/>
            <person name="Perrotta A.R."/>
            <person name="Berdy B."/>
            <person name="Zhao S."/>
            <person name="Lieberman T.D."/>
            <person name="Swanson P.K."/>
            <person name="Smith M."/>
            <person name="Roesemann S."/>
            <person name="Alexander J.E."/>
            <person name="Rich S.A."/>
            <person name="Livny J."/>
            <person name="Vlamakis H."/>
            <person name="Clish C."/>
            <person name="Bullock K."/>
            <person name="Deik A."/>
            <person name="Scott J."/>
            <person name="Pierce K.A."/>
            <person name="Xavier R.J."/>
            <person name="Alm E.J."/>
        </authorList>
    </citation>
    <scope>NUCLEOTIDE SEQUENCE [LARGE SCALE GENOMIC DNA]</scope>
    <source>
        <strain evidence="1 2">BIOML-A1</strain>
    </source>
</reference>
<protein>
    <submittedName>
        <fullName evidence="1">Uncharacterized protein</fullName>
    </submittedName>
</protein>
<gene>
    <name evidence="1" type="ORF">GKD95_06335</name>
</gene>
<organism evidence="1 2">
    <name type="scientific">Faecalibacterium prausnitzii</name>
    <dbReference type="NCBI Taxonomy" id="853"/>
    <lineage>
        <taxon>Bacteria</taxon>
        <taxon>Bacillati</taxon>
        <taxon>Bacillota</taxon>
        <taxon>Clostridia</taxon>
        <taxon>Eubacteriales</taxon>
        <taxon>Oscillospiraceae</taxon>
        <taxon>Faecalibacterium</taxon>
    </lineage>
</organism>
<evidence type="ECO:0000313" key="2">
    <source>
        <dbReference type="Proteomes" id="UP000461506"/>
    </source>
</evidence>
<dbReference type="RefSeq" id="WP_154276875.1">
    <property type="nucleotide sequence ID" value="NZ_WKQN01000004.1"/>
</dbReference>
<proteinExistence type="predicted"/>